<evidence type="ECO:0000256" key="6">
    <source>
        <dbReference type="ARBA" id="ARBA00022692"/>
    </source>
</evidence>
<dbReference type="GO" id="GO:0015627">
    <property type="term" value="C:type II protein secretion system complex"/>
    <property type="evidence" value="ECO:0007669"/>
    <property type="project" value="InterPro"/>
</dbReference>
<sequence length="201" mass="22149">MKFFSRQQNRKKEKHHRGFSLIEMLVALAIFSTSVLVLLVVLGQSISDTGYAKKKNTAAYLAQEGIEYMRNLRDTYLLYSGTASAGWTAFNNNLTDASACQLANGCFFDDRNVSFSDTSMPMLDLLLTACTSSTCPNGALLYDSAIGKYGYVSGTSSVFTRQIKITQPTANETKVSSTVSWTQGSGTRSVTFSENLFKWIE</sequence>
<dbReference type="STRING" id="1801756.A3C67_00800"/>
<evidence type="ECO:0000256" key="7">
    <source>
        <dbReference type="ARBA" id="ARBA00022989"/>
    </source>
</evidence>
<organism evidence="10 11">
    <name type="scientific">Candidatus Nomurabacteria bacterium RIFCSPHIGHO2_02_FULL_42_19</name>
    <dbReference type="NCBI Taxonomy" id="1801756"/>
    <lineage>
        <taxon>Bacteria</taxon>
        <taxon>Candidatus Nomuraibacteriota</taxon>
    </lineage>
</organism>
<keyword evidence="3" id="KW-1003">Cell membrane</keyword>
<dbReference type="NCBIfam" id="TIGR02532">
    <property type="entry name" value="IV_pilin_GFxxxE"/>
    <property type="match status" value="1"/>
</dbReference>
<comment type="caution">
    <text evidence="10">The sequence shown here is derived from an EMBL/GenBank/DDBJ whole genome shotgun (WGS) entry which is preliminary data.</text>
</comment>
<reference evidence="10 11" key="1">
    <citation type="journal article" date="2016" name="Nat. Commun.">
        <title>Thousands of microbial genomes shed light on interconnected biogeochemical processes in an aquifer system.</title>
        <authorList>
            <person name="Anantharaman K."/>
            <person name="Brown C.T."/>
            <person name="Hug L.A."/>
            <person name="Sharon I."/>
            <person name="Castelle C.J."/>
            <person name="Probst A.J."/>
            <person name="Thomas B.C."/>
            <person name="Singh A."/>
            <person name="Wilkins M.J."/>
            <person name="Karaoz U."/>
            <person name="Brodie E.L."/>
            <person name="Williams K.H."/>
            <person name="Hubbard S.S."/>
            <person name="Banfield J.F."/>
        </authorList>
    </citation>
    <scope>NUCLEOTIDE SEQUENCE [LARGE SCALE GENOMIC DNA]</scope>
</reference>
<evidence type="ECO:0008006" key="12">
    <source>
        <dbReference type="Google" id="ProtNLM"/>
    </source>
</evidence>
<keyword evidence="5" id="KW-0997">Cell inner membrane</keyword>
<accession>A0A1F6W121</accession>
<gene>
    <name evidence="10" type="ORF">A3C67_00800</name>
</gene>
<evidence type="ECO:0000313" key="10">
    <source>
        <dbReference type="EMBL" id="OGI75611.1"/>
    </source>
</evidence>
<dbReference type="PANTHER" id="PTHR38779">
    <property type="entry name" value="TYPE II SECRETION SYSTEM PROTEIN I-RELATED"/>
    <property type="match status" value="1"/>
</dbReference>
<evidence type="ECO:0000256" key="2">
    <source>
        <dbReference type="ARBA" id="ARBA00008358"/>
    </source>
</evidence>
<evidence type="ECO:0000256" key="9">
    <source>
        <dbReference type="SAM" id="Phobius"/>
    </source>
</evidence>
<comment type="subcellular location">
    <subcellularLocation>
        <location evidence="1">Cell inner membrane</location>
        <topology evidence="1">Single-pass membrane protein</topology>
    </subcellularLocation>
</comment>
<evidence type="ECO:0000313" key="11">
    <source>
        <dbReference type="Proteomes" id="UP000179275"/>
    </source>
</evidence>
<evidence type="ECO:0000256" key="1">
    <source>
        <dbReference type="ARBA" id="ARBA00004377"/>
    </source>
</evidence>
<name>A0A1F6W121_9BACT</name>
<dbReference type="EMBL" id="MFUG01000017">
    <property type="protein sequence ID" value="OGI75611.1"/>
    <property type="molecule type" value="Genomic_DNA"/>
</dbReference>
<evidence type="ECO:0000256" key="4">
    <source>
        <dbReference type="ARBA" id="ARBA00022481"/>
    </source>
</evidence>
<dbReference type="GO" id="GO:0005886">
    <property type="term" value="C:plasma membrane"/>
    <property type="evidence" value="ECO:0007669"/>
    <property type="project" value="UniProtKB-SubCell"/>
</dbReference>
<proteinExistence type="inferred from homology"/>
<dbReference type="Pfam" id="PF07963">
    <property type="entry name" value="N_methyl"/>
    <property type="match status" value="1"/>
</dbReference>
<dbReference type="GO" id="GO:0015628">
    <property type="term" value="P:protein secretion by the type II secretion system"/>
    <property type="evidence" value="ECO:0007669"/>
    <property type="project" value="InterPro"/>
</dbReference>
<keyword evidence="4" id="KW-0488">Methylation</keyword>
<dbReference type="AlphaFoldDB" id="A0A1F6W121"/>
<evidence type="ECO:0000256" key="3">
    <source>
        <dbReference type="ARBA" id="ARBA00022475"/>
    </source>
</evidence>
<evidence type="ECO:0000256" key="5">
    <source>
        <dbReference type="ARBA" id="ARBA00022519"/>
    </source>
</evidence>
<keyword evidence="7 9" id="KW-1133">Transmembrane helix</keyword>
<feature type="transmembrane region" description="Helical" evidence="9">
    <location>
        <begin position="21"/>
        <end position="43"/>
    </location>
</feature>
<dbReference type="InterPro" id="IPR010052">
    <property type="entry name" value="T2SS_protein-GspI"/>
</dbReference>
<keyword evidence="6 9" id="KW-0812">Transmembrane</keyword>
<protein>
    <recommendedName>
        <fullName evidence="12">Type IV pilus modification protein PilV</fullName>
    </recommendedName>
</protein>
<keyword evidence="8 9" id="KW-0472">Membrane</keyword>
<dbReference type="Proteomes" id="UP000179275">
    <property type="component" value="Unassembled WGS sequence"/>
</dbReference>
<dbReference type="PANTHER" id="PTHR38779:SF2">
    <property type="entry name" value="TYPE II SECRETION SYSTEM PROTEIN I-RELATED"/>
    <property type="match status" value="1"/>
</dbReference>
<dbReference type="PROSITE" id="PS00409">
    <property type="entry name" value="PROKAR_NTER_METHYL"/>
    <property type="match status" value="1"/>
</dbReference>
<comment type="similarity">
    <text evidence="2">Belongs to the GSP I family.</text>
</comment>
<evidence type="ECO:0000256" key="8">
    <source>
        <dbReference type="ARBA" id="ARBA00023136"/>
    </source>
</evidence>
<dbReference type="InterPro" id="IPR012902">
    <property type="entry name" value="N_methyl_site"/>
</dbReference>